<name>A0A644Z771_9ZZZZ</name>
<reference evidence="1" key="1">
    <citation type="submission" date="2019-08" db="EMBL/GenBank/DDBJ databases">
        <authorList>
            <person name="Kucharzyk K."/>
            <person name="Murdoch R.W."/>
            <person name="Higgins S."/>
            <person name="Loffler F."/>
        </authorList>
    </citation>
    <scope>NUCLEOTIDE SEQUENCE</scope>
</reference>
<protein>
    <submittedName>
        <fullName evidence="1">Uncharacterized protein</fullName>
    </submittedName>
</protein>
<evidence type="ECO:0000313" key="1">
    <source>
        <dbReference type="EMBL" id="MPM36479.1"/>
    </source>
</evidence>
<accession>A0A644Z771</accession>
<proteinExistence type="predicted"/>
<organism evidence="1">
    <name type="scientific">bioreactor metagenome</name>
    <dbReference type="NCBI Taxonomy" id="1076179"/>
    <lineage>
        <taxon>unclassified sequences</taxon>
        <taxon>metagenomes</taxon>
        <taxon>ecological metagenomes</taxon>
    </lineage>
</organism>
<gene>
    <name evidence="1" type="ORF">SDC9_83077</name>
</gene>
<dbReference type="EMBL" id="VSSQ01007620">
    <property type="protein sequence ID" value="MPM36479.1"/>
    <property type="molecule type" value="Genomic_DNA"/>
</dbReference>
<comment type="caution">
    <text evidence="1">The sequence shown here is derived from an EMBL/GenBank/DDBJ whole genome shotgun (WGS) entry which is preliminary data.</text>
</comment>
<dbReference type="AlphaFoldDB" id="A0A644Z771"/>
<sequence>MGKKSNDERPLNERHLLLAELLVSGTSISDAASTVGLSRQRVSDLIRKSPNFKAELEARRYEALLEIRDKMREAVVTAADETVKLLRDEEISPAARLQVAVSLLGRLEKYFTSDTREPRDAEKIAADMSRMDPFSGIIEVSEPMKNFLLEKDLAELRQDHKQGAA</sequence>